<evidence type="ECO:0000313" key="5">
    <source>
        <dbReference type="Proteomes" id="UP001139451"/>
    </source>
</evidence>
<feature type="domain" description="ASPIC/UnbV" evidence="3">
    <location>
        <begin position="413"/>
        <end position="470"/>
    </location>
</feature>
<evidence type="ECO:0000259" key="3">
    <source>
        <dbReference type="Pfam" id="PF07593"/>
    </source>
</evidence>
<evidence type="ECO:0000256" key="2">
    <source>
        <dbReference type="SAM" id="SignalP"/>
    </source>
</evidence>
<proteinExistence type="predicted"/>
<feature type="chain" id="PRO_5040839508" evidence="2">
    <location>
        <begin position="22"/>
        <end position="493"/>
    </location>
</feature>
<dbReference type="InterPro" id="IPR011519">
    <property type="entry name" value="UnbV_ASPIC"/>
</dbReference>
<name>A0A9X2HJY1_9SPHN</name>
<gene>
    <name evidence="4" type="ORF">M9978_11470</name>
</gene>
<dbReference type="Gene3D" id="2.130.10.130">
    <property type="entry name" value="Integrin alpha, N-terminal"/>
    <property type="match status" value="2"/>
</dbReference>
<evidence type="ECO:0000256" key="1">
    <source>
        <dbReference type="ARBA" id="ARBA00022729"/>
    </source>
</evidence>
<reference evidence="4" key="1">
    <citation type="submission" date="2022-05" db="EMBL/GenBank/DDBJ databases">
        <title>Sphingomonas sp. strain MG17 Genome sequencing and assembly.</title>
        <authorList>
            <person name="Kim I."/>
        </authorList>
    </citation>
    <scope>NUCLEOTIDE SEQUENCE</scope>
    <source>
        <strain evidence="4">MG17</strain>
    </source>
</reference>
<evidence type="ECO:0000313" key="4">
    <source>
        <dbReference type="EMBL" id="MCP3731047.1"/>
    </source>
</evidence>
<dbReference type="Pfam" id="PF07593">
    <property type="entry name" value="UnbV_ASPIC"/>
    <property type="match status" value="1"/>
</dbReference>
<keyword evidence="1 2" id="KW-0732">Signal</keyword>
<feature type="signal peptide" evidence="2">
    <location>
        <begin position="1"/>
        <end position="21"/>
    </location>
</feature>
<dbReference type="EMBL" id="JAMLDX010000008">
    <property type="protein sequence ID" value="MCP3731047.1"/>
    <property type="molecule type" value="Genomic_DNA"/>
</dbReference>
<dbReference type="Proteomes" id="UP001139451">
    <property type="component" value="Unassembled WGS sequence"/>
</dbReference>
<protein>
    <submittedName>
        <fullName evidence="4">VCBS repeat-containing protein</fullName>
    </submittedName>
</protein>
<dbReference type="Pfam" id="PF13517">
    <property type="entry name" value="FG-GAP_3"/>
    <property type="match status" value="2"/>
</dbReference>
<keyword evidence="5" id="KW-1185">Reference proteome</keyword>
<dbReference type="SUPFAM" id="SSF69318">
    <property type="entry name" value="Integrin alpha N-terminal domain"/>
    <property type="match status" value="1"/>
</dbReference>
<accession>A0A9X2HJY1</accession>
<dbReference type="InterPro" id="IPR028994">
    <property type="entry name" value="Integrin_alpha_N"/>
</dbReference>
<dbReference type="RefSeq" id="WP_254293270.1">
    <property type="nucleotide sequence ID" value="NZ_JAMLDX010000008.1"/>
</dbReference>
<dbReference type="PANTHER" id="PTHR16026">
    <property type="entry name" value="CARTILAGE ACIDIC PROTEIN 1"/>
    <property type="match status" value="1"/>
</dbReference>
<dbReference type="InterPro" id="IPR013517">
    <property type="entry name" value="FG-GAP"/>
</dbReference>
<dbReference type="PANTHER" id="PTHR16026:SF0">
    <property type="entry name" value="CARTILAGE ACIDIC PROTEIN 1"/>
    <property type="match status" value="1"/>
</dbReference>
<dbReference type="InterPro" id="IPR027039">
    <property type="entry name" value="Crtac1"/>
</dbReference>
<organism evidence="4 5">
    <name type="scientific">Sphingomonas tagetis</name>
    <dbReference type="NCBI Taxonomy" id="2949092"/>
    <lineage>
        <taxon>Bacteria</taxon>
        <taxon>Pseudomonadati</taxon>
        <taxon>Pseudomonadota</taxon>
        <taxon>Alphaproteobacteria</taxon>
        <taxon>Sphingomonadales</taxon>
        <taxon>Sphingomonadaceae</taxon>
        <taxon>Sphingomonas</taxon>
    </lineage>
</organism>
<sequence>MWSWLAGAAAAVAMVTGVATAADRTPSFAPVQPGLFDAPGALVTAWADYDRDGDADLAVTFKSGEIRLYRNDRGMFANVAGVVGLLRTSEELRAAAWGDYDGDGDPDLYLASKGRKYLYRNDGGRFVEIGRVAGIDAPGSSARQAVWIDQDLDGDLDLFVASRSGPNILFRNEGGRFRDVAAELGLADARRSVGACWFDMDEDGDLDLFVANQDGDTDAMFRSERGRFTDVARSLGMDRAGRAQDEGGVGCAIGDFDNDGRFDLFVAAYGRSLLYRNLGSGRFAEQAVARGIDLTGHHVAAAWADYDHDGQLDLFVTGYTGSGTTAKPDDRLYRNRAGKFENMLAGDHALNAADHGAQWADFDSDGDLDIALAEAYPPNGRHPVLRNEASAAARARALSIQLVDVAGHATRAGAEVRLFDGKGRLLASRPVGAGEGYDAQSALPVHFGLASLAPVRVEVTFLTPRGRVKQQIRGIDPRSYRGRPLVVRQRGNS</sequence>
<comment type="caution">
    <text evidence="4">The sequence shown here is derived from an EMBL/GenBank/DDBJ whole genome shotgun (WGS) entry which is preliminary data.</text>
</comment>
<dbReference type="AlphaFoldDB" id="A0A9X2HJY1"/>